<dbReference type="EMBL" id="UINC01154972">
    <property type="protein sequence ID" value="SVD50548.1"/>
    <property type="molecule type" value="Genomic_DNA"/>
</dbReference>
<evidence type="ECO:0000313" key="1">
    <source>
        <dbReference type="EMBL" id="SVD50548.1"/>
    </source>
</evidence>
<feature type="non-terminal residue" evidence="1">
    <location>
        <position position="41"/>
    </location>
</feature>
<name>A0A382VXF8_9ZZZZ</name>
<accession>A0A382VXF8</accession>
<sequence length="41" mass="4105">MEPDPVDPGVGSAAKNGANGSFGGLFAKAGWPLLFWGGCPK</sequence>
<gene>
    <name evidence="1" type="ORF">METZ01_LOCUS403402</name>
</gene>
<dbReference type="AlphaFoldDB" id="A0A382VXF8"/>
<reference evidence="1" key="1">
    <citation type="submission" date="2018-05" db="EMBL/GenBank/DDBJ databases">
        <authorList>
            <person name="Lanie J.A."/>
            <person name="Ng W.-L."/>
            <person name="Kazmierczak K.M."/>
            <person name="Andrzejewski T.M."/>
            <person name="Davidsen T.M."/>
            <person name="Wayne K.J."/>
            <person name="Tettelin H."/>
            <person name="Glass J.I."/>
            <person name="Rusch D."/>
            <person name="Podicherti R."/>
            <person name="Tsui H.-C.T."/>
            <person name="Winkler M.E."/>
        </authorList>
    </citation>
    <scope>NUCLEOTIDE SEQUENCE</scope>
</reference>
<protein>
    <submittedName>
        <fullName evidence="1">Uncharacterized protein</fullName>
    </submittedName>
</protein>
<organism evidence="1">
    <name type="scientific">marine metagenome</name>
    <dbReference type="NCBI Taxonomy" id="408172"/>
    <lineage>
        <taxon>unclassified sequences</taxon>
        <taxon>metagenomes</taxon>
        <taxon>ecological metagenomes</taxon>
    </lineage>
</organism>
<proteinExistence type="predicted"/>